<evidence type="ECO:0000256" key="2">
    <source>
        <dbReference type="ARBA" id="ARBA00023163"/>
    </source>
</evidence>
<keyword evidence="2" id="KW-0804">Transcription</keyword>
<evidence type="ECO:0000256" key="3">
    <source>
        <dbReference type="SAM" id="Coils"/>
    </source>
</evidence>
<dbReference type="AlphaFoldDB" id="A0A0A2V0G0"/>
<dbReference type="EMBL" id="AVBG01000003">
    <property type="protein sequence ID" value="KGP92281.1"/>
    <property type="molecule type" value="Genomic_DNA"/>
</dbReference>
<feature type="domain" description="Sporulation initiation factor Spo0A C-terminal" evidence="4">
    <location>
        <begin position="57"/>
        <end position="160"/>
    </location>
</feature>
<keyword evidence="3" id="KW-0175">Coiled coil</keyword>
<dbReference type="GO" id="GO:0042173">
    <property type="term" value="P:regulation of sporulation resulting in formation of a cellular spore"/>
    <property type="evidence" value="ECO:0007669"/>
    <property type="project" value="InterPro"/>
</dbReference>
<evidence type="ECO:0000313" key="6">
    <source>
        <dbReference type="Proteomes" id="UP000030153"/>
    </source>
</evidence>
<sequence length="176" mass="20421">MTEHQIRTVVQQLLYDMQGLKTKVRELEDEVESLKHNQSSDPGSKEELEGVPVSGLIIHYLQRIGVPSHIKGYKYIQKAATLVFEDPMYLQKMTKALYPEIANAYGTTSSRVERAIRHAIEQAWKRGSEKLFSQWLECPEHVFEQKPSNRLLITLLVDKIHKDRTGERVLYQEVNM</sequence>
<dbReference type="eggNOG" id="COG0745">
    <property type="taxonomic scope" value="Bacteria"/>
</dbReference>
<protein>
    <submittedName>
        <fullName evidence="5">Sporulation transcription factor Spo0A</fullName>
    </submittedName>
</protein>
<dbReference type="Gene3D" id="1.10.10.10">
    <property type="entry name" value="Winged helix-like DNA-binding domain superfamily/Winged helix DNA-binding domain"/>
    <property type="match status" value="1"/>
</dbReference>
<comment type="caution">
    <text evidence="5">The sequence shown here is derived from an EMBL/GenBank/DDBJ whole genome shotgun (WGS) entry which is preliminary data.</text>
</comment>
<reference evidence="5 6" key="1">
    <citation type="submission" date="2013-08" db="EMBL/GenBank/DDBJ databases">
        <title>Genome of Pontibacillus chungwhensis.</title>
        <authorList>
            <person name="Wang Q."/>
            <person name="Wang G."/>
        </authorList>
    </citation>
    <scope>NUCLEOTIDE SEQUENCE [LARGE SCALE GENOMIC DNA]</scope>
    <source>
        <strain evidence="5 6">BH030062</strain>
    </source>
</reference>
<proteinExistence type="predicted"/>
<dbReference type="RefSeq" id="WP_052114913.1">
    <property type="nucleotide sequence ID" value="NZ_AVBG01000003.1"/>
</dbReference>
<organism evidence="5 6">
    <name type="scientific">Pontibacillus chungwhensis BH030062</name>
    <dbReference type="NCBI Taxonomy" id="1385513"/>
    <lineage>
        <taxon>Bacteria</taxon>
        <taxon>Bacillati</taxon>
        <taxon>Bacillota</taxon>
        <taxon>Bacilli</taxon>
        <taxon>Bacillales</taxon>
        <taxon>Bacillaceae</taxon>
        <taxon>Pontibacillus</taxon>
    </lineage>
</organism>
<dbReference type="InterPro" id="IPR016032">
    <property type="entry name" value="Sig_transdc_resp-reg_C-effctor"/>
</dbReference>
<dbReference type="STRING" id="1385513.N780_01650"/>
<dbReference type="Pfam" id="PF08769">
    <property type="entry name" value="Spo0A_C"/>
    <property type="match status" value="1"/>
</dbReference>
<dbReference type="GO" id="GO:0003677">
    <property type="term" value="F:DNA binding"/>
    <property type="evidence" value="ECO:0007669"/>
    <property type="project" value="InterPro"/>
</dbReference>
<keyword evidence="6" id="KW-1185">Reference proteome</keyword>
<keyword evidence="1" id="KW-0805">Transcription regulation</keyword>
<accession>A0A0A2V0G0</accession>
<dbReference type="GO" id="GO:0005737">
    <property type="term" value="C:cytoplasm"/>
    <property type="evidence" value="ECO:0007669"/>
    <property type="project" value="InterPro"/>
</dbReference>
<dbReference type="SUPFAM" id="SSF46894">
    <property type="entry name" value="C-terminal effector domain of the bipartite response regulators"/>
    <property type="match status" value="1"/>
</dbReference>
<feature type="coiled-coil region" evidence="3">
    <location>
        <begin position="10"/>
        <end position="37"/>
    </location>
</feature>
<dbReference type="OrthoDB" id="9793299at2"/>
<dbReference type="Proteomes" id="UP000030153">
    <property type="component" value="Unassembled WGS sequence"/>
</dbReference>
<evidence type="ECO:0000313" key="5">
    <source>
        <dbReference type="EMBL" id="KGP92281.1"/>
    </source>
</evidence>
<evidence type="ECO:0000256" key="1">
    <source>
        <dbReference type="ARBA" id="ARBA00023015"/>
    </source>
</evidence>
<name>A0A0A2V0G0_9BACI</name>
<gene>
    <name evidence="5" type="ORF">N780_01650</name>
</gene>
<dbReference type="InterPro" id="IPR036388">
    <property type="entry name" value="WH-like_DNA-bd_sf"/>
</dbReference>
<dbReference type="InterPro" id="IPR014879">
    <property type="entry name" value="Spo0A_C"/>
</dbReference>
<dbReference type="GO" id="GO:0005509">
    <property type="term" value="F:calcium ion binding"/>
    <property type="evidence" value="ECO:0007669"/>
    <property type="project" value="InterPro"/>
</dbReference>
<evidence type="ECO:0000259" key="4">
    <source>
        <dbReference type="Pfam" id="PF08769"/>
    </source>
</evidence>
<dbReference type="GO" id="GO:0003700">
    <property type="term" value="F:DNA-binding transcription factor activity"/>
    <property type="evidence" value="ECO:0007669"/>
    <property type="project" value="InterPro"/>
</dbReference>